<dbReference type="PANTHER" id="PTHR10963">
    <property type="entry name" value="GLYCOSYL HYDROLASE-RELATED"/>
    <property type="match status" value="1"/>
</dbReference>
<dbReference type="GO" id="GO:0009251">
    <property type="term" value="P:glucan catabolic process"/>
    <property type="evidence" value="ECO:0007669"/>
    <property type="project" value="TreeGrafter"/>
</dbReference>
<proteinExistence type="predicted"/>
<protein>
    <submittedName>
        <fullName evidence="3">Glycoside hydrolase family 16 protein</fullName>
    </submittedName>
</protein>
<dbReference type="CDD" id="cd02181">
    <property type="entry name" value="GH16_fungal_Lam16A_glucanase"/>
    <property type="match status" value="1"/>
</dbReference>
<dbReference type="FunFam" id="2.60.120.200:FF:000179">
    <property type="entry name" value="Unplaced genomic scaffold supercont1.19, whole genome shotgun sequence"/>
    <property type="match status" value="1"/>
</dbReference>
<feature type="signal peptide" evidence="1">
    <location>
        <begin position="1"/>
        <end position="20"/>
    </location>
</feature>
<dbReference type="Pfam" id="PF26113">
    <property type="entry name" value="GH16_XgeA"/>
    <property type="match status" value="1"/>
</dbReference>
<dbReference type="PROSITE" id="PS51762">
    <property type="entry name" value="GH16_2"/>
    <property type="match status" value="1"/>
</dbReference>
<dbReference type="Proteomes" id="UP000076532">
    <property type="component" value="Unassembled WGS sequence"/>
</dbReference>
<dbReference type="InterPro" id="IPR050546">
    <property type="entry name" value="Glycosyl_Hydrlase_16"/>
</dbReference>
<dbReference type="STRING" id="436010.A0A167WHM1"/>
<evidence type="ECO:0000259" key="2">
    <source>
        <dbReference type="PROSITE" id="PS51762"/>
    </source>
</evidence>
<gene>
    <name evidence="3" type="ORF">FIBSPDRAFT_1053733</name>
</gene>
<feature type="chain" id="PRO_5007894020" evidence="1">
    <location>
        <begin position="21"/>
        <end position="356"/>
    </location>
</feature>
<dbReference type="Gene3D" id="2.60.120.200">
    <property type="match status" value="1"/>
</dbReference>
<dbReference type="OrthoDB" id="192832at2759"/>
<dbReference type="AlphaFoldDB" id="A0A167WHM1"/>
<organism evidence="3 4">
    <name type="scientific">Athelia psychrophila</name>
    <dbReference type="NCBI Taxonomy" id="1759441"/>
    <lineage>
        <taxon>Eukaryota</taxon>
        <taxon>Fungi</taxon>
        <taxon>Dikarya</taxon>
        <taxon>Basidiomycota</taxon>
        <taxon>Agaricomycotina</taxon>
        <taxon>Agaricomycetes</taxon>
        <taxon>Agaricomycetidae</taxon>
        <taxon>Atheliales</taxon>
        <taxon>Atheliaceae</taxon>
        <taxon>Athelia</taxon>
    </lineage>
</organism>
<dbReference type="SUPFAM" id="SSF49899">
    <property type="entry name" value="Concanavalin A-like lectins/glucanases"/>
    <property type="match status" value="1"/>
</dbReference>
<dbReference type="PANTHER" id="PTHR10963:SF24">
    <property type="entry name" value="GLYCOSIDASE C21B10.07-RELATED"/>
    <property type="match status" value="1"/>
</dbReference>
<dbReference type="GO" id="GO:0004553">
    <property type="term" value="F:hydrolase activity, hydrolyzing O-glycosyl compounds"/>
    <property type="evidence" value="ECO:0007669"/>
    <property type="project" value="InterPro"/>
</dbReference>
<accession>A0A167WHM1</accession>
<feature type="domain" description="GH16" evidence="2">
    <location>
        <begin position="20"/>
        <end position="286"/>
    </location>
</feature>
<keyword evidence="1" id="KW-0732">Signal</keyword>
<keyword evidence="3" id="KW-0378">Hydrolase</keyword>
<reference evidence="3 4" key="1">
    <citation type="journal article" date="2016" name="Mol. Biol. Evol.">
        <title>Comparative Genomics of Early-Diverging Mushroom-Forming Fungi Provides Insights into the Origins of Lignocellulose Decay Capabilities.</title>
        <authorList>
            <person name="Nagy L.G."/>
            <person name="Riley R."/>
            <person name="Tritt A."/>
            <person name="Adam C."/>
            <person name="Daum C."/>
            <person name="Floudas D."/>
            <person name="Sun H."/>
            <person name="Yadav J.S."/>
            <person name="Pangilinan J."/>
            <person name="Larsson K.H."/>
            <person name="Matsuura K."/>
            <person name="Barry K."/>
            <person name="Labutti K."/>
            <person name="Kuo R."/>
            <person name="Ohm R.A."/>
            <person name="Bhattacharya S.S."/>
            <person name="Shirouzu T."/>
            <person name="Yoshinaga Y."/>
            <person name="Martin F.M."/>
            <person name="Grigoriev I.V."/>
            <person name="Hibbett D.S."/>
        </authorList>
    </citation>
    <scope>NUCLEOTIDE SEQUENCE [LARGE SCALE GENOMIC DNA]</scope>
    <source>
        <strain evidence="3 4">CBS 109695</strain>
    </source>
</reference>
<keyword evidence="4" id="KW-1185">Reference proteome</keyword>
<evidence type="ECO:0000313" key="4">
    <source>
        <dbReference type="Proteomes" id="UP000076532"/>
    </source>
</evidence>
<dbReference type="InterPro" id="IPR000757">
    <property type="entry name" value="Beta-glucanase-like"/>
</dbReference>
<sequence length="356" mass="37517">MRSTTTASLLLLAAPAMVTATSYNLAKEYSGTSFFDDWTFYGNYDNLTNGDAYFVTAANATADKLAYVDTTTSHAIIKVDNTSTVPYNDKRNTVRITSQESYGVGSVWVADMLHVPYGCSVWPAFWSQAPNWPTGGEIDTFEGVNQLVQNSMTLHTEPGCTQVSPTETSTIVNSTDCSYEQNGNQGCIVTDPSTASYGAGFAAAGGGVFVTEYASTGISIWFFTRSAVPSSFSGNASTIDTSTLGTPTANWPNGGCNIAEFFSAQNLIFDITLCGDYAGSPAVFNETCTGVCYNDFVIGSPTNYDQAYFEVSYVKVFGNGSSTTSSSGAAPTTANAGFGWTLLGALGAAVAAMIML</sequence>
<evidence type="ECO:0000313" key="3">
    <source>
        <dbReference type="EMBL" id="KZP06110.1"/>
    </source>
</evidence>
<dbReference type="EMBL" id="KV417804">
    <property type="protein sequence ID" value="KZP06110.1"/>
    <property type="molecule type" value="Genomic_DNA"/>
</dbReference>
<name>A0A167WHM1_9AGAM</name>
<dbReference type="InterPro" id="IPR013320">
    <property type="entry name" value="ConA-like_dom_sf"/>
</dbReference>
<evidence type="ECO:0000256" key="1">
    <source>
        <dbReference type="SAM" id="SignalP"/>
    </source>
</evidence>